<name>A0A4S8M590_DENBC</name>
<dbReference type="Proteomes" id="UP000297245">
    <property type="component" value="Unassembled WGS sequence"/>
</dbReference>
<dbReference type="EMBL" id="ML179156">
    <property type="protein sequence ID" value="THU97387.1"/>
    <property type="molecule type" value="Genomic_DNA"/>
</dbReference>
<protein>
    <submittedName>
        <fullName evidence="2">Uncharacterized protein</fullName>
    </submittedName>
</protein>
<sequence length="250" mass="27381">MTSFRFPMTRIIYSHDLIITRFVGFSNDERGNYIYNRLIIFDPPGRPSYFSASGPFLTSGSLYASGLLYTSGYYTPPGYTLPPGLSISDILSISVSSLTIVIYAPFFLGLVSNSSPVPPSSPLAPVVSVPPRSNPSDQSTTPGTDGAGPSEPPTSTVGSSPTDSSTANTCLEFIKGFEDGTRSKVRAWINIQDTINNAFKDNGGRLSNPDFGQTRRRCTKCSTEEPNKSIWETKSSVDQLRKWHRVWRRG</sequence>
<feature type="compositionally biased region" description="Low complexity" evidence="1">
    <location>
        <begin position="123"/>
        <end position="136"/>
    </location>
</feature>
<keyword evidence="3" id="KW-1185">Reference proteome</keyword>
<gene>
    <name evidence="2" type="ORF">K435DRAFT_796514</name>
</gene>
<proteinExistence type="predicted"/>
<evidence type="ECO:0000313" key="3">
    <source>
        <dbReference type="Proteomes" id="UP000297245"/>
    </source>
</evidence>
<evidence type="ECO:0000256" key="1">
    <source>
        <dbReference type="SAM" id="MobiDB-lite"/>
    </source>
</evidence>
<organism evidence="2 3">
    <name type="scientific">Dendrothele bispora (strain CBS 962.96)</name>
    <dbReference type="NCBI Taxonomy" id="1314807"/>
    <lineage>
        <taxon>Eukaryota</taxon>
        <taxon>Fungi</taxon>
        <taxon>Dikarya</taxon>
        <taxon>Basidiomycota</taxon>
        <taxon>Agaricomycotina</taxon>
        <taxon>Agaricomycetes</taxon>
        <taxon>Agaricomycetidae</taxon>
        <taxon>Agaricales</taxon>
        <taxon>Agaricales incertae sedis</taxon>
        <taxon>Dendrothele</taxon>
    </lineage>
</organism>
<feature type="compositionally biased region" description="Polar residues" evidence="1">
    <location>
        <begin position="153"/>
        <end position="165"/>
    </location>
</feature>
<reference evidence="2 3" key="1">
    <citation type="journal article" date="2019" name="Nat. Ecol. Evol.">
        <title>Megaphylogeny resolves global patterns of mushroom evolution.</title>
        <authorList>
            <person name="Varga T."/>
            <person name="Krizsan K."/>
            <person name="Foldi C."/>
            <person name="Dima B."/>
            <person name="Sanchez-Garcia M."/>
            <person name="Sanchez-Ramirez S."/>
            <person name="Szollosi G.J."/>
            <person name="Szarkandi J.G."/>
            <person name="Papp V."/>
            <person name="Albert L."/>
            <person name="Andreopoulos W."/>
            <person name="Angelini C."/>
            <person name="Antonin V."/>
            <person name="Barry K.W."/>
            <person name="Bougher N.L."/>
            <person name="Buchanan P."/>
            <person name="Buyck B."/>
            <person name="Bense V."/>
            <person name="Catcheside P."/>
            <person name="Chovatia M."/>
            <person name="Cooper J."/>
            <person name="Damon W."/>
            <person name="Desjardin D."/>
            <person name="Finy P."/>
            <person name="Geml J."/>
            <person name="Haridas S."/>
            <person name="Hughes K."/>
            <person name="Justo A."/>
            <person name="Karasinski D."/>
            <person name="Kautmanova I."/>
            <person name="Kiss B."/>
            <person name="Kocsube S."/>
            <person name="Kotiranta H."/>
            <person name="LaButti K.M."/>
            <person name="Lechner B.E."/>
            <person name="Liimatainen K."/>
            <person name="Lipzen A."/>
            <person name="Lukacs Z."/>
            <person name="Mihaltcheva S."/>
            <person name="Morgado L.N."/>
            <person name="Niskanen T."/>
            <person name="Noordeloos M.E."/>
            <person name="Ohm R.A."/>
            <person name="Ortiz-Santana B."/>
            <person name="Ovrebo C."/>
            <person name="Racz N."/>
            <person name="Riley R."/>
            <person name="Savchenko A."/>
            <person name="Shiryaev A."/>
            <person name="Soop K."/>
            <person name="Spirin V."/>
            <person name="Szebenyi C."/>
            <person name="Tomsovsky M."/>
            <person name="Tulloss R.E."/>
            <person name="Uehling J."/>
            <person name="Grigoriev I.V."/>
            <person name="Vagvolgyi C."/>
            <person name="Papp T."/>
            <person name="Martin F.M."/>
            <person name="Miettinen O."/>
            <person name="Hibbett D.S."/>
            <person name="Nagy L.G."/>
        </authorList>
    </citation>
    <scope>NUCLEOTIDE SEQUENCE [LARGE SCALE GENOMIC DNA]</scope>
    <source>
        <strain evidence="2 3">CBS 962.96</strain>
    </source>
</reference>
<evidence type="ECO:0000313" key="2">
    <source>
        <dbReference type="EMBL" id="THU97387.1"/>
    </source>
</evidence>
<dbReference type="AlphaFoldDB" id="A0A4S8M590"/>
<feature type="region of interest" description="Disordered" evidence="1">
    <location>
        <begin position="120"/>
        <end position="165"/>
    </location>
</feature>
<accession>A0A4S8M590</accession>